<gene>
    <name evidence="8" type="primary">LOC116189109</name>
</gene>
<name>A0A6P8BUC5_PUNGR</name>
<evidence type="ECO:0000256" key="2">
    <source>
        <dbReference type="ARBA" id="ARBA00023015"/>
    </source>
</evidence>
<accession>A0A6P8BUC5</accession>
<evidence type="ECO:0000256" key="3">
    <source>
        <dbReference type="ARBA" id="ARBA00023125"/>
    </source>
</evidence>
<dbReference type="GO" id="GO:0005634">
    <property type="term" value="C:nucleus"/>
    <property type="evidence" value="ECO:0007669"/>
    <property type="project" value="UniProtKB-SubCell"/>
</dbReference>
<dbReference type="OrthoDB" id="1752468at2759"/>
<dbReference type="Proteomes" id="UP000515151">
    <property type="component" value="Chromosome 8"/>
</dbReference>
<dbReference type="Gene3D" id="3.30.890.10">
    <property type="entry name" value="Methyl-cpg-binding Protein 2, Chain A"/>
    <property type="match status" value="1"/>
</dbReference>
<reference evidence="8" key="2">
    <citation type="submission" date="2025-08" db="UniProtKB">
        <authorList>
            <consortium name="RefSeq"/>
        </authorList>
    </citation>
    <scope>IDENTIFICATION</scope>
    <source>
        <tissue evidence="8">Leaf</tissue>
    </source>
</reference>
<dbReference type="SUPFAM" id="SSF54171">
    <property type="entry name" value="DNA-binding domain"/>
    <property type="match status" value="1"/>
</dbReference>
<sequence>MEGSSSSRNHGASNHSSDKETDSKSVEKLAAQNFMDDSLMENNRDAPLEEINNYPQEMQLMQLSAVLTQMVKESASQLKSTSEILSPDPISSYRIPDQDTNMIIASDMISDQDVDGISQTPRSSYTSPSQDTSMMSQTLLSLDKSSSHGTRMTNPNPISSYKTSDQDLLPQPPHQRKKKMPTQLMGEICTSFELPDGFDINLDELTVIASHGSRRISQFSFFERLAGWKIECKVRTNGKSDLYYTHEMSKKTFRSVKEVVNFMMFEAYPKGQYLNDLPQLGLESHTKAGESSQCKKLKSSISLKQDEEPPQGDPVKFLEESYNNLLNYFKKVQY</sequence>
<reference evidence="7" key="1">
    <citation type="journal article" date="2020" name="Plant Biotechnol. J.">
        <title>The pomegranate (Punica granatum L.) draft genome dissects genetic divergence between soft- and hard-seeded cultivars.</title>
        <authorList>
            <person name="Luo X."/>
            <person name="Li H."/>
            <person name="Wu Z."/>
            <person name="Yao W."/>
            <person name="Zhao P."/>
            <person name="Cao D."/>
            <person name="Yu H."/>
            <person name="Li K."/>
            <person name="Poudel K."/>
            <person name="Zhao D."/>
            <person name="Zhang F."/>
            <person name="Xia X."/>
            <person name="Chen L."/>
            <person name="Wang Q."/>
            <person name="Jing D."/>
            <person name="Cao S."/>
        </authorList>
    </citation>
    <scope>NUCLEOTIDE SEQUENCE [LARGE SCALE GENOMIC DNA]</scope>
    <source>
        <strain evidence="7">cv. Tunisia</strain>
    </source>
</reference>
<dbReference type="InterPro" id="IPR016177">
    <property type="entry name" value="DNA-bd_dom_sf"/>
</dbReference>
<keyword evidence="4" id="KW-0804">Transcription</keyword>
<proteinExistence type="predicted"/>
<dbReference type="GO" id="GO:0003677">
    <property type="term" value="F:DNA binding"/>
    <property type="evidence" value="ECO:0007669"/>
    <property type="project" value="UniProtKB-KW"/>
</dbReference>
<keyword evidence="7" id="KW-1185">Reference proteome</keyword>
<evidence type="ECO:0000313" key="7">
    <source>
        <dbReference type="Proteomes" id="UP000515151"/>
    </source>
</evidence>
<evidence type="ECO:0000256" key="5">
    <source>
        <dbReference type="ARBA" id="ARBA00023242"/>
    </source>
</evidence>
<feature type="compositionally biased region" description="Polar residues" evidence="6">
    <location>
        <begin position="1"/>
        <end position="15"/>
    </location>
</feature>
<evidence type="ECO:0000256" key="1">
    <source>
        <dbReference type="ARBA" id="ARBA00004123"/>
    </source>
</evidence>
<feature type="region of interest" description="Disordered" evidence="6">
    <location>
        <begin position="113"/>
        <end position="180"/>
    </location>
</feature>
<feature type="region of interest" description="Disordered" evidence="6">
    <location>
        <begin position="1"/>
        <end position="27"/>
    </location>
</feature>
<dbReference type="RefSeq" id="XP_031374502.1">
    <property type="nucleotide sequence ID" value="XM_031518642.1"/>
</dbReference>
<protein>
    <submittedName>
        <fullName evidence="8">Uncharacterized protein LOC116189109</fullName>
    </submittedName>
</protein>
<evidence type="ECO:0000256" key="4">
    <source>
        <dbReference type="ARBA" id="ARBA00023163"/>
    </source>
</evidence>
<feature type="compositionally biased region" description="Polar residues" evidence="6">
    <location>
        <begin position="117"/>
        <end position="163"/>
    </location>
</feature>
<organism evidence="7 8">
    <name type="scientific">Punica granatum</name>
    <name type="common">Pomegranate</name>
    <dbReference type="NCBI Taxonomy" id="22663"/>
    <lineage>
        <taxon>Eukaryota</taxon>
        <taxon>Viridiplantae</taxon>
        <taxon>Streptophyta</taxon>
        <taxon>Embryophyta</taxon>
        <taxon>Tracheophyta</taxon>
        <taxon>Spermatophyta</taxon>
        <taxon>Magnoliopsida</taxon>
        <taxon>eudicotyledons</taxon>
        <taxon>Gunneridae</taxon>
        <taxon>Pentapetalae</taxon>
        <taxon>rosids</taxon>
        <taxon>malvids</taxon>
        <taxon>Myrtales</taxon>
        <taxon>Lythraceae</taxon>
        <taxon>Punica</taxon>
    </lineage>
</organism>
<comment type="subcellular location">
    <subcellularLocation>
        <location evidence="1">Nucleus</location>
    </subcellularLocation>
</comment>
<keyword evidence="2" id="KW-0805">Transcription regulation</keyword>
<dbReference type="AlphaFoldDB" id="A0A6P8BUC5"/>
<evidence type="ECO:0000256" key="6">
    <source>
        <dbReference type="SAM" id="MobiDB-lite"/>
    </source>
</evidence>
<keyword evidence="5" id="KW-0539">Nucleus</keyword>
<keyword evidence="3" id="KW-0238">DNA-binding</keyword>
<evidence type="ECO:0000313" key="8">
    <source>
        <dbReference type="RefSeq" id="XP_031374502.1"/>
    </source>
</evidence>
<dbReference type="GeneID" id="116189109"/>
<feature type="compositionally biased region" description="Basic and acidic residues" evidence="6">
    <location>
        <begin position="16"/>
        <end position="27"/>
    </location>
</feature>